<protein>
    <submittedName>
        <fullName evidence="1">6038_t:CDS:1</fullName>
    </submittedName>
</protein>
<dbReference type="Proteomes" id="UP000789570">
    <property type="component" value="Unassembled WGS sequence"/>
</dbReference>
<keyword evidence="2" id="KW-1185">Reference proteome</keyword>
<comment type="caution">
    <text evidence="1">The sequence shown here is derived from an EMBL/GenBank/DDBJ whole genome shotgun (WGS) entry which is preliminary data.</text>
</comment>
<dbReference type="AlphaFoldDB" id="A0A9N9NBJ9"/>
<dbReference type="EMBL" id="CAJVPQ010009883">
    <property type="protein sequence ID" value="CAG8718749.1"/>
    <property type="molecule type" value="Genomic_DNA"/>
</dbReference>
<sequence>YNDGTLEDWFTPSRKGRKTSWVKIRLGPEVPYLSGMLTPCWNGWIGESSIKLHIGKEDFKMSHSAGFLGAK</sequence>
<accession>A0A9N9NBJ9</accession>
<reference evidence="1" key="1">
    <citation type="submission" date="2021-06" db="EMBL/GenBank/DDBJ databases">
        <authorList>
            <person name="Kallberg Y."/>
            <person name="Tangrot J."/>
            <person name="Rosling A."/>
        </authorList>
    </citation>
    <scope>NUCLEOTIDE SEQUENCE</scope>
    <source>
        <strain evidence="1">UK204</strain>
    </source>
</reference>
<gene>
    <name evidence="1" type="ORF">FCALED_LOCUS14288</name>
</gene>
<proteinExistence type="predicted"/>
<dbReference type="OrthoDB" id="9978173at2759"/>
<evidence type="ECO:0000313" key="2">
    <source>
        <dbReference type="Proteomes" id="UP000789570"/>
    </source>
</evidence>
<feature type="non-terminal residue" evidence="1">
    <location>
        <position position="71"/>
    </location>
</feature>
<evidence type="ECO:0000313" key="1">
    <source>
        <dbReference type="EMBL" id="CAG8718749.1"/>
    </source>
</evidence>
<name>A0A9N9NBJ9_9GLOM</name>
<organism evidence="1 2">
    <name type="scientific">Funneliformis caledonium</name>
    <dbReference type="NCBI Taxonomy" id="1117310"/>
    <lineage>
        <taxon>Eukaryota</taxon>
        <taxon>Fungi</taxon>
        <taxon>Fungi incertae sedis</taxon>
        <taxon>Mucoromycota</taxon>
        <taxon>Glomeromycotina</taxon>
        <taxon>Glomeromycetes</taxon>
        <taxon>Glomerales</taxon>
        <taxon>Glomeraceae</taxon>
        <taxon>Funneliformis</taxon>
    </lineage>
</organism>